<proteinExistence type="inferred from homology"/>
<dbReference type="EMBL" id="CP134501">
    <property type="protein sequence ID" value="WNF32788.1"/>
    <property type="molecule type" value="Genomic_DNA"/>
</dbReference>
<protein>
    <submittedName>
        <fullName evidence="12">CRISPR-associated helicase Cas3</fullName>
    </submittedName>
</protein>
<sequence>MCIIYAKSNPVESLKEHTDELLRQYEKLRNAYGIYIQNERVWELLKIAIHYHDAGKVYGPFQQRISDVIGIPYKAKTEAQKYLPHNYLSPFFLPLEKLSLTRFERKVLIQAIAYHHERDHELNFEELREAIELDLVKKQDLVRSHLEIPVPDQIKLSNRVFREMEKRIVYDEEKIDEYLFYVLVKGLLHRIDHAASGHIDIEVGIEENIGERAVQFILGKGSSLRDVQLFAKEQQGKNAIIVAQTGMGKTEAALLWIGNQKAFFTLPLRVSINALFDRVFEQMGFEQAGLLHSTSSNYLDETGKENWEVIYDQSKNFASKLLFTTIDQILKFPFKYRGYEKLYATMAYSVVVIDEIQAYEPKIVAVLIKALEMIKQIGGRFLIMTATLPTLYVEALESRGVIKKEDYVFQTFVNDDIRHRIAIYDQPMSDYYERIAESGKKKKVLVIVNTVKQAVEVYSKLCKLTDQVSLLHSMFIQEDRSILEEAIKAFDKDRNQSGIWVTTQLVEASIDIDFDELYTEVATLDSLFQRFGRCYRRRLLDHDNPNIFIFTKDASGIGYIYDQEIVLKSIEALSLFHEKVIKEKEKVELVANLYKRESLKNTKFLKEFDHAMRAIDSITDHELTNKEAQNILRDIQAVLAIPRKIFDEYEYLFDQLAQCEDRYERMKLRKEIERKTVSITKARARGNTSPILKTYRSSNGKEYPLLPYIEILDLDYDFDKKTKKGTGVSLTPSLSPFV</sequence>
<dbReference type="InterPro" id="IPR038257">
    <property type="entry name" value="CRISPR-assoc_Cas3_HD_sf"/>
</dbReference>
<dbReference type="InterPro" id="IPR011545">
    <property type="entry name" value="DEAD/DEAH_box_helicase_dom"/>
</dbReference>
<dbReference type="InterPro" id="IPR050079">
    <property type="entry name" value="DEAD_box_RNA_helicase"/>
</dbReference>
<dbReference type="PANTHER" id="PTHR47959">
    <property type="entry name" value="ATP-DEPENDENT RNA HELICASE RHLE-RELATED"/>
    <property type="match status" value="1"/>
</dbReference>
<gene>
    <name evidence="12" type="primary">cas3</name>
    <name evidence="12" type="ORF">RI196_16390</name>
</gene>
<dbReference type="PROSITE" id="PS51643">
    <property type="entry name" value="HD_CAS3"/>
    <property type="match status" value="1"/>
</dbReference>
<organism evidence="12 13">
    <name type="scientific">Aeribacillus composti</name>
    <dbReference type="NCBI Taxonomy" id="1868734"/>
    <lineage>
        <taxon>Bacteria</taxon>
        <taxon>Bacillati</taxon>
        <taxon>Bacillota</taxon>
        <taxon>Bacilli</taxon>
        <taxon>Bacillales</taxon>
        <taxon>Bacillaceae</taxon>
        <taxon>Aeribacillus</taxon>
    </lineage>
</organism>
<evidence type="ECO:0000256" key="9">
    <source>
        <dbReference type="ARBA" id="ARBA00023118"/>
    </source>
</evidence>
<evidence type="ECO:0000256" key="6">
    <source>
        <dbReference type="ARBA" id="ARBA00022801"/>
    </source>
</evidence>
<dbReference type="PANTHER" id="PTHR47959:SF16">
    <property type="entry name" value="CRISPR-ASSOCIATED NUCLEASE_HELICASE CAS3-RELATED"/>
    <property type="match status" value="1"/>
</dbReference>
<dbReference type="InterPro" id="IPR027417">
    <property type="entry name" value="P-loop_NTPase"/>
</dbReference>
<reference evidence="12 13" key="1">
    <citation type="submission" date="2023-09" db="EMBL/GenBank/DDBJ databases">
        <title>Different Types of Thermotolerant Ring-Cleaving Dioxygenases derived from Aeribacillus composti HB-1 applied for multiple aromatic hydrocarbons removal.</title>
        <authorList>
            <person name="Cao L."/>
            <person name="Li M."/>
            <person name="Ma T."/>
        </authorList>
    </citation>
    <scope>NUCLEOTIDE SEQUENCE [LARGE SCALE GENOMIC DNA]</scope>
    <source>
        <strain evidence="12 13">HB-1</strain>
    </source>
</reference>
<keyword evidence="4" id="KW-0479">Metal-binding</keyword>
<evidence type="ECO:0000256" key="4">
    <source>
        <dbReference type="ARBA" id="ARBA00022723"/>
    </source>
</evidence>
<evidence type="ECO:0000256" key="5">
    <source>
        <dbReference type="ARBA" id="ARBA00022741"/>
    </source>
</evidence>
<dbReference type="CDD" id="cd09641">
    <property type="entry name" value="Cas3''_I"/>
    <property type="match status" value="1"/>
</dbReference>
<evidence type="ECO:0000313" key="13">
    <source>
        <dbReference type="Proteomes" id="UP001303701"/>
    </source>
</evidence>
<dbReference type="Pfam" id="PF22590">
    <property type="entry name" value="Cas3-like_C_2"/>
    <property type="match status" value="1"/>
</dbReference>
<dbReference type="PROSITE" id="PS51192">
    <property type="entry name" value="HELICASE_ATP_BIND_1"/>
    <property type="match status" value="1"/>
</dbReference>
<dbReference type="SUPFAM" id="SSF52540">
    <property type="entry name" value="P-loop containing nucleoside triphosphate hydrolases"/>
    <property type="match status" value="1"/>
</dbReference>
<evidence type="ECO:0000313" key="12">
    <source>
        <dbReference type="EMBL" id="WNF32788.1"/>
    </source>
</evidence>
<evidence type="ECO:0000256" key="1">
    <source>
        <dbReference type="ARBA" id="ARBA00006847"/>
    </source>
</evidence>
<dbReference type="Pfam" id="PF00270">
    <property type="entry name" value="DEAD"/>
    <property type="match status" value="1"/>
</dbReference>
<dbReference type="Gene3D" id="1.10.3210.30">
    <property type="match status" value="1"/>
</dbReference>
<keyword evidence="9" id="KW-0051">Antiviral defense</keyword>
<comment type="similarity">
    <text evidence="2">In the central section; belongs to the CRISPR-associated helicase Cas3 family.</text>
</comment>
<keyword evidence="3" id="KW-0540">Nuclease</keyword>
<dbReference type="InterPro" id="IPR006474">
    <property type="entry name" value="Helicase_Cas3_CRISPR-ass_core"/>
</dbReference>
<evidence type="ECO:0000259" key="11">
    <source>
        <dbReference type="PROSITE" id="PS51643"/>
    </source>
</evidence>
<keyword evidence="5" id="KW-0547">Nucleotide-binding</keyword>
<evidence type="ECO:0000259" key="10">
    <source>
        <dbReference type="PROSITE" id="PS51192"/>
    </source>
</evidence>
<comment type="similarity">
    <text evidence="1">In the N-terminal section; belongs to the CRISPR-associated nuclease Cas3-HD family.</text>
</comment>
<dbReference type="SMART" id="SM00487">
    <property type="entry name" value="DEXDc"/>
    <property type="match status" value="1"/>
</dbReference>
<keyword evidence="13" id="KW-1185">Reference proteome</keyword>
<dbReference type="InterPro" id="IPR006483">
    <property type="entry name" value="CRISPR-assoc_Cas3_HD"/>
</dbReference>
<dbReference type="RefSeq" id="WP_311066550.1">
    <property type="nucleotide sequence ID" value="NZ_CP134501.1"/>
</dbReference>
<accession>A0ABY9W9Y9</accession>
<dbReference type="NCBIfam" id="TIGR01587">
    <property type="entry name" value="cas3_core"/>
    <property type="match status" value="1"/>
</dbReference>
<keyword evidence="8" id="KW-0067">ATP-binding</keyword>
<name>A0ABY9W9Y9_9BACI</name>
<dbReference type="NCBIfam" id="TIGR01596">
    <property type="entry name" value="cas3_HD"/>
    <property type="match status" value="1"/>
</dbReference>
<dbReference type="InterPro" id="IPR014001">
    <property type="entry name" value="Helicase_ATP-bd"/>
</dbReference>
<evidence type="ECO:0000256" key="3">
    <source>
        <dbReference type="ARBA" id="ARBA00022722"/>
    </source>
</evidence>
<dbReference type="Gene3D" id="3.40.50.300">
    <property type="entry name" value="P-loop containing nucleotide triphosphate hydrolases"/>
    <property type="match status" value="2"/>
</dbReference>
<dbReference type="InterPro" id="IPR054712">
    <property type="entry name" value="Cas3-like_dom"/>
</dbReference>
<dbReference type="Proteomes" id="UP001303701">
    <property type="component" value="Chromosome"/>
</dbReference>
<evidence type="ECO:0000256" key="7">
    <source>
        <dbReference type="ARBA" id="ARBA00022806"/>
    </source>
</evidence>
<evidence type="ECO:0000256" key="8">
    <source>
        <dbReference type="ARBA" id="ARBA00022840"/>
    </source>
</evidence>
<keyword evidence="7" id="KW-0347">Helicase</keyword>
<evidence type="ECO:0000256" key="2">
    <source>
        <dbReference type="ARBA" id="ARBA00009046"/>
    </source>
</evidence>
<keyword evidence="6" id="KW-0378">Hydrolase</keyword>
<dbReference type="GeneID" id="301127574"/>
<feature type="domain" description="HD Cas3-type" evidence="11">
    <location>
        <begin position="7"/>
        <end position="194"/>
    </location>
</feature>
<feature type="domain" description="Helicase ATP-binding" evidence="10">
    <location>
        <begin position="230"/>
        <end position="406"/>
    </location>
</feature>